<dbReference type="Proteomes" id="UP000067243">
    <property type="component" value="Chromosome"/>
</dbReference>
<dbReference type="OrthoDB" id="391434at2"/>
<accession>A0A0K1P654</accession>
<dbReference type="InterPro" id="IPR054816">
    <property type="entry name" value="Lipoprotein_mollicutes-type_CS"/>
</dbReference>
<gene>
    <name evidence="1" type="ORF">STURON_00413</name>
</gene>
<dbReference type="PATRIC" id="fig|216946.3.peg.412"/>
<dbReference type="PROSITE" id="PS51257">
    <property type="entry name" value="PROKAR_LIPOPROTEIN"/>
    <property type="match status" value="1"/>
</dbReference>
<proteinExistence type="predicted"/>
<dbReference type="RefSeq" id="WP_075048253.1">
    <property type="nucleotide sequence ID" value="NZ_CP012328.1"/>
</dbReference>
<sequence>MKKLLGILAATGLVATTGATVISCSDEAKTAFPAIKAPDVKVGETKEFDVEMKNGDSKTELKAVEKKDENSLEEIKVTVDSQNKNKFKVSYKGKEKNDKATLELSYGDLKQEVTVKVLEADAPSTDPVLSADKTEVTIKKDESANVKITVKNPIKDQKLTVEDSNKEYVTTSVTPDTAGQTEYTLSLKGIKKTDSQKEVKISYKDAKDITIKVTVTEEEVLEI</sequence>
<dbReference type="KEGG" id="stur:STURON_00413"/>
<organism evidence="1 2">
    <name type="scientific">Spiroplasma turonicum</name>
    <dbReference type="NCBI Taxonomy" id="216946"/>
    <lineage>
        <taxon>Bacteria</taxon>
        <taxon>Bacillati</taxon>
        <taxon>Mycoplasmatota</taxon>
        <taxon>Mollicutes</taxon>
        <taxon>Entomoplasmatales</taxon>
        <taxon>Spiroplasmataceae</taxon>
        <taxon>Spiroplasma</taxon>
    </lineage>
</organism>
<name>A0A0K1P654_9MOLU</name>
<dbReference type="EMBL" id="CP012328">
    <property type="protein sequence ID" value="AKU79659.1"/>
    <property type="molecule type" value="Genomic_DNA"/>
</dbReference>
<dbReference type="NCBIfam" id="NF038029">
    <property type="entry name" value="LP_plasma"/>
    <property type="match status" value="1"/>
</dbReference>
<evidence type="ECO:0000313" key="2">
    <source>
        <dbReference type="Proteomes" id="UP000067243"/>
    </source>
</evidence>
<evidence type="ECO:0000313" key="1">
    <source>
        <dbReference type="EMBL" id="AKU79659.1"/>
    </source>
</evidence>
<evidence type="ECO:0008006" key="3">
    <source>
        <dbReference type="Google" id="ProtNLM"/>
    </source>
</evidence>
<keyword evidence="2" id="KW-1185">Reference proteome</keyword>
<dbReference type="STRING" id="216946.STURO_v1c04110"/>
<protein>
    <recommendedName>
        <fullName evidence="3">Lipoprotein</fullName>
    </recommendedName>
</protein>
<dbReference type="AlphaFoldDB" id="A0A0K1P654"/>
<reference evidence="1 2" key="1">
    <citation type="journal article" date="2015" name="Genome Announc.">
        <title>Complete Genome Sequence of Spiroplasma turonicum Strain Tab4cT, a Parasite of a Horse Fly, Haematopota sp. (Diptera: Tabanidae).</title>
        <authorList>
            <person name="Davis R.E."/>
            <person name="Shao J."/>
            <person name="Zhao Y."/>
            <person name="Gasparich G.E."/>
            <person name="Gaynor B.J."/>
            <person name="Donofrio N."/>
        </authorList>
    </citation>
    <scope>NUCLEOTIDE SEQUENCE [LARGE SCALE GENOMIC DNA]</scope>
    <source>
        <strain evidence="1 2">Tab4c</strain>
    </source>
</reference>